<proteinExistence type="predicted"/>
<dbReference type="EMBL" id="JABBCP010000004">
    <property type="protein sequence ID" value="NMF55943.1"/>
    <property type="molecule type" value="Genomic_DNA"/>
</dbReference>
<evidence type="ECO:0000313" key="2">
    <source>
        <dbReference type="Proteomes" id="UP000546970"/>
    </source>
</evidence>
<sequence length="88" mass="10118">MDLYSIHPHALKHGLSKGEITSAWNQAFAWFRRDLDNGGIDYILVGVGCNGRLIEMIARYWQSQRGYVIYHAFTPPTQKVLREIGLVR</sequence>
<keyword evidence="2" id="KW-1185">Reference proteome</keyword>
<dbReference type="AlphaFoldDB" id="A0A7X9UCI1"/>
<dbReference type="RefSeq" id="WP_169277579.1">
    <property type="nucleotide sequence ID" value="NZ_JABBCP010000004.1"/>
</dbReference>
<protein>
    <submittedName>
        <fullName evidence="1">Uncharacterized protein</fullName>
    </submittedName>
</protein>
<reference evidence="1 2" key="1">
    <citation type="submission" date="2020-04" db="EMBL/GenBank/DDBJ databases">
        <title>Collinsella sp. KGMB02528 nov., an anaerobic actinobacterium isolated from human feces.</title>
        <authorList>
            <person name="Han K.-I."/>
            <person name="Eom M.K."/>
            <person name="Kim J.-S."/>
            <person name="Lee K.C."/>
            <person name="Suh M.K."/>
            <person name="Park S.-H."/>
            <person name="Lee J.H."/>
            <person name="Kang S.W."/>
            <person name="Park J.-E."/>
            <person name="Oh B.S."/>
            <person name="Yu S.Y."/>
            <person name="Choi S.-H."/>
            <person name="Lee D.H."/>
            <person name="Yoon H."/>
            <person name="Kim B.-Y."/>
            <person name="Lee J.H."/>
            <person name="Lee J.-S."/>
        </authorList>
    </citation>
    <scope>NUCLEOTIDE SEQUENCE [LARGE SCALE GENOMIC DNA]</scope>
    <source>
        <strain evidence="1 2">KGMB02528</strain>
    </source>
</reference>
<evidence type="ECO:0000313" key="1">
    <source>
        <dbReference type="EMBL" id="NMF55943.1"/>
    </source>
</evidence>
<name>A0A7X9UCI1_9ACTN</name>
<gene>
    <name evidence="1" type="ORF">HF320_06345</name>
</gene>
<accession>A0A7X9UCI1</accession>
<dbReference type="Proteomes" id="UP000546970">
    <property type="component" value="Unassembled WGS sequence"/>
</dbReference>
<comment type="caution">
    <text evidence="1">The sequence shown here is derived from an EMBL/GenBank/DDBJ whole genome shotgun (WGS) entry which is preliminary data.</text>
</comment>
<organism evidence="1 2">
    <name type="scientific">Collinsella acetigenes</name>
    <dbReference type="NCBI Taxonomy" id="2713419"/>
    <lineage>
        <taxon>Bacteria</taxon>
        <taxon>Bacillati</taxon>
        <taxon>Actinomycetota</taxon>
        <taxon>Coriobacteriia</taxon>
        <taxon>Coriobacteriales</taxon>
        <taxon>Coriobacteriaceae</taxon>
        <taxon>Collinsella</taxon>
    </lineage>
</organism>